<accession>A0A2M7R7R8</accession>
<evidence type="ECO:0008006" key="3">
    <source>
        <dbReference type="Google" id="ProtNLM"/>
    </source>
</evidence>
<dbReference type="AlphaFoldDB" id="A0A2M7R7R8"/>
<sequence>MQGFDLAREALIASDIESENEINNYSAKINTLYQKIKSEILVSNDETKTAQTLFNWLWKTKPNRYRSRGSYKLNEVIDAQLAPGLGPVGNCLGLTLLYNILAQKFGLKIKTIWMEEAFGITPHVFSVLHSEQRIIEIENIFPSGFDFKEYLDNPHREEWGDEELVVDIYNSKFNQG</sequence>
<protein>
    <recommendedName>
        <fullName evidence="3">Protein SirB1 N-terminal domain-containing protein</fullName>
    </recommendedName>
</protein>
<dbReference type="EMBL" id="PFLW01000003">
    <property type="protein sequence ID" value="PIY89720.1"/>
    <property type="molecule type" value="Genomic_DNA"/>
</dbReference>
<proteinExistence type="predicted"/>
<evidence type="ECO:0000313" key="2">
    <source>
        <dbReference type="Proteomes" id="UP000230767"/>
    </source>
</evidence>
<reference evidence="2" key="1">
    <citation type="submission" date="2017-09" db="EMBL/GenBank/DDBJ databases">
        <title>Depth-based differentiation of microbial function through sediment-hosted aquifers and enrichment of novel symbionts in the deep terrestrial subsurface.</title>
        <authorList>
            <person name="Probst A.J."/>
            <person name="Ladd B."/>
            <person name="Jarett J.K."/>
            <person name="Geller-Mcgrath D.E."/>
            <person name="Sieber C.M.K."/>
            <person name="Emerson J.B."/>
            <person name="Anantharaman K."/>
            <person name="Thomas B.C."/>
            <person name="Malmstrom R."/>
            <person name="Stieglmeier M."/>
            <person name="Klingl A."/>
            <person name="Woyke T."/>
            <person name="Ryan C.M."/>
            <person name="Banfield J.F."/>
        </authorList>
    </citation>
    <scope>NUCLEOTIDE SEQUENCE [LARGE SCALE GENOMIC DNA]</scope>
</reference>
<comment type="caution">
    <text evidence="1">The sequence shown here is derived from an EMBL/GenBank/DDBJ whole genome shotgun (WGS) entry which is preliminary data.</text>
</comment>
<name>A0A2M7R7R8_9BACT</name>
<organism evidence="1 2">
    <name type="scientific">Candidatus Nealsonbacteria bacterium CG_4_10_14_0_8_um_filter_37_14</name>
    <dbReference type="NCBI Taxonomy" id="1974684"/>
    <lineage>
        <taxon>Bacteria</taxon>
        <taxon>Candidatus Nealsoniibacteriota</taxon>
    </lineage>
</organism>
<dbReference type="Proteomes" id="UP000230767">
    <property type="component" value="Unassembled WGS sequence"/>
</dbReference>
<gene>
    <name evidence="1" type="ORF">COY73_00055</name>
</gene>
<evidence type="ECO:0000313" key="1">
    <source>
        <dbReference type="EMBL" id="PIY89720.1"/>
    </source>
</evidence>